<evidence type="ECO:0000313" key="5">
    <source>
        <dbReference type="Proteomes" id="UP000269721"/>
    </source>
</evidence>
<dbReference type="GO" id="GO:0006355">
    <property type="term" value="P:regulation of DNA-templated transcription"/>
    <property type="evidence" value="ECO:0007669"/>
    <property type="project" value="InterPro"/>
</dbReference>
<dbReference type="Pfam" id="PF14559">
    <property type="entry name" value="TPR_19"/>
    <property type="match status" value="1"/>
</dbReference>
<dbReference type="Proteomes" id="UP000269721">
    <property type="component" value="Unassembled WGS sequence"/>
</dbReference>
<evidence type="ECO:0000256" key="1">
    <source>
        <dbReference type="ARBA" id="ARBA00022737"/>
    </source>
</evidence>
<protein>
    <submittedName>
        <fullName evidence="4">Uncharacterized protein</fullName>
    </submittedName>
</protein>
<dbReference type="PROSITE" id="PS50005">
    <property type="entry name" value="TPR"/>
    <property type="match status" value="2"/>
</dbReference>
<evidence type="ECO:0000256" key="2">
    <source>
        <dbReference type="ARBA" id="ARBA00022803"/>
    </source>
</evidence>
<evidence type="ECO:0000256" key="3">
    <source>
        <dbReference type="PROSITE-ProRule" id="PRU00339"/>
    </source>
</evidence>
<dbReference type="InterPro" id="IPR011990">
    <property type="entry name" value="TPR-like_helical_dom_sf"/>
</dbReference>
<feature type="repeat" description="TPR" evidence="3">
    <location>
        <begin position="191"/>
        <end position="224"/>
    </location>
</feature>
<dbReference type="Pfam" id="PF13181">
    <property type="entry name" value="TPR_8"/>
    <property type="match status" value="1"/>
</dbReference>
<dbReference type="Gene3D" id="1.25.40.10">
    <property type="entry name" value="Tetratricopeptide repeat domain"/>
    <property type="match status" value="1"/>
</dbReference>
<feature type="repeat" description="TPR" evidence="3">
    <location>
        <begin position="157"/>
        <end position="190"/>
    </location>
</feature>
<dbReference type="GO" id="GO:0006368">
    <property type="term" value="P:transcription elongation by RNA polymerase II"/>
    <property type="evidence" value="ECO:0007669"/>
    <property type="project" value="TreeGrafter"/>
</dbReference>
<gene>
    <name evidence="4" type="ORF">BDK51DRAFT_31372</name>
</gene>
<keyword evidence="5" id="KW-1185">Reference proteome</keyword>
<dbReference type="EMBL" id="KZ995419">
    <property type="protein sequence ID" value="RKO90717.1"/>
    <property type="molecule type" value="Genomic_DNA"/>
</dbReference>
<dbReference type="AlphaFoldDB" id="A0A4V1IRN9"/>
<dbReference type="GO" id="GO:0016593">
    <property type="term" value="C:Cdc73/Paf1 complex"/>
    <property type="evidence" value="ECO:0007669"/>
    <property type="project" value="TreeGrafter"/>
</dbReference>
<feature type="non-terminal residue" evidence="4">
    <location>
        <position position="323"/>
    </location>
</feature>
<dbReference type="PANTHER" id="PTHR14027:SF2">
    <property type="entry name" value="RNA POLYMERASE-ASSOCIATED PROTEIN CTR9 HOMOLOG"/>
    <property type="match status" value="1"/>
</dbReference>
<dbReference type="InterPro" id="IPR019734">
    <property type="entry name" value="TPR_rpt"/>
</dbReference>
<dbReference type="SMART" id="SM00028">
    <property type="entry name" value="TPR"/>
    <property type="match status" value="3"/>
</dbReference>
<sequence>MPSFPPLDKIDIPLGTSEGEVLEVDLQDDDLKNNFSAILEILVQEEAPLRLFLDFAFEFHKRGLNLEFEKFLHAGERVADSNPRNAHQDFHKNLLYTSLASYYIEVGKTLLVDSLFKYPDVPEVPDKDFDRPYVPRSQKALFDAATQLINKATQNDPLTLVTKGNFYLAKGDVTEAMKLFKSASRLDANCVPALVGEAALLFKSGDYKTALSHYQRVLLIEPDLPDDVRVPIGLCFHRLGMIAEAKRAFERALERNGQNVDALILLSNIETNEAHGLQVQGETSALILQANKRVVTAFNVNKKHPSALLLTGNFLFSKKRYDQ</sequence>
<keyword evidence="2 3" id="KW-0802">TPR repeat</keyword>
<evidence type="ECO:0000313" key="4">
    <source>
        <dbReference type="EMBL" id="RKO90717.1"/>
    </source>
</evidence>
<dbReference type="InterPro" id="IPR031101">
    <property type="entry name" value="Ctr9"/>
</dbReference>
<name>A0A4V1IRN9_9FUNG</name>
<keyword evidence="1" id="KW-0677">Repeat</keyword>
<dbReference type="GO" id="GO:0000993">
    <property type="term" value="F:RNA polymerase II complex binding"/>
    <property type="evidence" value="ECO:0007669"/>
    <property type="project" value="TreeGrafter"/>
</dbReference>
<organism evidence="4 5">
    <name type="scientific">Blyttiomyces helicus</name>
    <dbReference type="NCBI Taxonomy" id="388810"/>
    <lineage>
        <taxon>Eukaryota</taxon>
        <taxon>Fungi</taxon>
        <taxon>Fungi incertae sedis</taxon>
        <taxon>Chytridiomycota</taxon>
        <taxon>Chytridiomycota incertae sedis</taxon>
        <taxon>Chytridiomycetes</taxon>
        <taxon>Chytridiomycetes incertae sedis</taxon>
        <taxon>Blyttiomyces</taxon>
    </lineage>
</organism>
<dbReference type="PANTHER" id="PTHR14027">
    <property type="entry name" value="RNA POLYMERASE-ASSOCIATED PROTEIN CTR9"/>
    <property type="match status" value="1"/>
</dbReference>
<dbReference type="OrthoDB" id="343875at2759"/>
<reference evidence="5" key="1">
    <citation type="journal article" date="2018" name="Nat. Microbiol.">
        <title>Leveraging single-cell genomics to expand the fungal tree of life.</title>
        <authorList>
            <person name="Ahrendt S.R."/>
            <person name="Quandt C.A."/>
            <person name="Ciobanu D."/>
            <person name="Clum A."/>
            <person name="Salamov A."/>
            <person name="Andreopoulos B."/>
            <person name="Cheng J.F."/>
            <person name="Woyke T."/>
            <person name="Pelin A."/>
            <person name="Henrissat B."/>
            <person name="Reynolds N.K."/>
            <person name="Benny G.L."/>
            <person name="Smith M.E."/>
            <person name="James T.Y."/>
            <person name="Grigoriev I.V."/>
        </authorList>
    </citation>
    <scope>NUCLEOTIDE SEQUENCE [LARGE SCALE GENOMIC DNA]</scope>
</reference>
<dbReference type="SUPFAM" id="SSF48452">
    <property type="entry name" value="TPR-like"/>
    <property type="match status" value="1"/>
</dbReference>
<accession>A0A4V1IRN9</accession>
<proteinExistence type="predicted"/>